<gene>
    <name evidence="2" type="ORF">HYH03_014158</name>
</gene>
<sequence length="217" mass="22585">MGAPLPFGPWLAVLTFTLVLILNCTLWLARRHKTASSGARRAQLTAEVTLLRREAAKLNTPATYARCAKLQRLANAKDKELAELSAGPAVPGVADRLIVLCPAVKMLLACAATLLLWDSPVAQLVPRSLASPLGRLLAFPKGSDLSSYGLIAITPWLLIVDSATDAISKAVFPAPTPAQLAGPAPELEALTREAEAGGGRIRPVSRAAAAASVAAGN</sequence>
<protein>
    <submittedName>
        <fullName evidence="2">Uncharacterized protein</fullName>
    </submittedName>
</protein>
<accession>A0A836BSF2</accession>
<dbReference type="PANTHER" id="PTHR42650:SF1">
    <property type="entry name" value="GUIDED ENTRY OF TAIL-ANCHORED PROTEINS FACTOR 1"/>
    <property type="match status" value="1"/>
</dbReference>
<dbReference type="Proteomes" id="UP000612055">
    <property type="component" value="Unassembled WGS sequence"/>
</dbReference>
<dbReference type="EMBL" id="JAEHOE010000100">
    <property type="protein sequence ID" value="KAG2487180.1"/>
    <property type="molecule type" value="Genomic_DNA"/>
</dbReference>
<feature type="transmembrane region" description="Helical" evidence="1">
    <location>
        <begin position="6"/>
        <end position="29"/>
    </location>
</feature>
<evidence type="ECO:0000313" key="3">
    <source>
        <dbReference type="Proteomes" id="UP000612055"/>
    </source>
</evidence>
<dbReference type="AlphaFoldDB" id="A0A836BSF2"/>
<evidence type="ECO:0000313" key="2">
    <source>
        <dbReference type="EMBL" id="KAG2487180.1"/>
    </source>
</evidence>
<keyword evidence="1" id="KW-0472">Membrane</keyword>
<keyword evidence="1" id="KW-0812">Transmembrane</keyword>
<organism evidence="2 3">
    <name type="scientific">Edaphochlamys debaryana</name>
    <dbReference type="NCBI Taxonomy" id="47281"/>
    <lineage>
        <taxon>Eukaryota</taxon>
        <taxon>Viridiplantae</taxon>
        <taxon>Chlorophyta</taxon>
        <taxon>core chlorophytes</taxon>
        <taxon>Chlorophyceae</taxon>
        <taxon>CS clade</taxon>
        <taxon>Chlamydomonadales</taxon>
        <taxon>Chlamydomonadales incertae sedis</taxon>
        <taxon>Edaphochlamys</taxon>
    </lineage>
</organism>
<proteinExistence type="predicted"/>
<reference evidence="2" key="1">
    <citation type="journal article" date="2020" name="bioRxiv">
        <title>Comparative genomics of Chlamydomonas.</title>
        <authorList>
            <person name="Craig R.J."/>
            <person name="Hasan A.R."/>
            <person name="Ness R.W."/>
            <person name="Keightley P.D."/>
        </authorList>
    </citation>
    <scope>NUCLEOTIDE SEQUENCE</scope>
    <source>
        <strain evidence="2">CCAP 11/70</strain>
    </source>
</reference>
<keyword evidence="3" id="KW-1185">Reference proteome</keyword>
<name>A0A836BSF2_9CHLO</name>
<dbReference type="GO" id="GO:0043529">
    <property type="term" value="C:GET complex"/>
    <property type="evidence" value="ECO:0007669"/>
    <property type="project" value="TreeGrafter"/>
</dbReference>
<dbReference type="GO" id="GO:0043495">
    <property type="term" value="F:protein-membrane adaptor activity"/>
    <property type="evidence" value="ECO:0007669"/>
    <property type="project" value="TreeGrafter"/>
</dbReference>
<keyword evidence="1" id="KW-1133">Transmembrane helix</keyword>
<comment type="caution">
    <text evidence="2">The sequence shown here is derived from an EMBL/GenBank/DDBJ whole genome shotgun (WGS) entry which is preliminary data.</text>
</comment>
<evidence type="ECO:0000256" key="1">
    <source>
        <dbReference type="SAM" id="Phobius"/>
    </source>
</evidence>
<dbReference type="PANTHER" id="PTHR42650">
    <property type="entry name" value="TAIL-ANCHORED PROTEIN INSERTION RECEPTOR WRB"/>
    <property type="match status" value="1"/>
</dbReference>
<dbReference type="OrthoDB" id="512018at2759"/>
<dbReference type="GO" id="GO:0071816">
    <property type="term" value="P:tail-anchored membrane protein insertion into ER membrane"/>
    <property type="evidence" value="ECO:0007669"/>
    <property type="project" value="TreeGrafter"/>
</dbReference>